<dbReference type="STRING" id="86105.NF27_CG01430"/>
<accession>A0A0C1QPU1</accession>
<protein>
    <submittedName>
        <fullName evidence="1">Uncharacterized protein</fullName>
    </submittedName>
</protein>
<evidence type="ECO:0000313" key="2">
    <source>
        <dbReference type="Proteomes" id="UP000031258"/>
    </source>
</evidence>
<dbReference type="Proteomes" id="UP000031258">
    <property type="component" value="Unassembled WGS sequence"/>
</dbReference>
<dbReference type="RefSeq" id="WP_039455236.1">
    <property type="nucleotide sequence ID" value="NZ_JSWE01000058.1"/>
</dbReference>
<reference evidence="1 2" key="1">
    <citation type="submission" date="2014-11" db="EMBL/GenBank/DDBJ databases">
        <title>A Rickettsiales Symbiont of Amoebae With Ancient Features.</title>
        <authorList>
            <person name="Schulz F."/>
            <person name="Martijn J."/>
            <person name="Wascher F."/>
            <person name="Kostanjsek R."/>
            <person name="Ettema T.J."/>
            <person name="Horn M."/>
        </authorList>
    </citation>
    <scope>NUCLEOTIDE SEQUENCE [LARGE SCALE GENOMIC DNA]</scope>
    <source>
        <strain evidence="1 2">UWC36</strain>
    </source>
</reference>
<dbReference type="AlphaFoldDB" id="A0A0C1QPU1"/>
<sequence length="72" mass="8752">MRNNLLQTKNIIDYWSWVERFTPPTAYKNDSALKVVLGDKEIPWLNRSKFEQYEDETHTWRYTVYVGVNILR</sequence>
<comment type="caution">
    <text evidence="1">The sequence shown here is derived from an EMBL/GenBank/DDBJ whole genome shotgun (WGS) entry which is preliminary data.</text>
</comment>
<keyword evidence="2" id="KW-1185">Reference proteome</keyword>
<name>A0A0C1QPU1_9RICK</name>
<gene>
    <name evidence="1" type="ORF">NF27_CG01430</name>
</gene>
<organism evidence="1 2">
    <name type="scientific">Candidatus Jidaibacter acanthamoebae</name>
    <dbReference type="NCBI Taxonomy" id="86105"/>
    <lineage>
        <taxon>Bacteria</taxon>
        <taxon>Pseudomonadati</taxon>
        <taxon>Pseudomonadota</taxon>
        <taxon>Alphaproteobacteria</taxon>
        <taxon>Rickettsiales</taxon>
        <taxon>Candidatus Midichloriaceae</taxon>
        <taxon>Candidatus Jidaibacter</taxon>
    </lineage>
</organism>
<dbReference type="OrthoDB" id="9757917at2"/>
<proteinExistence type="predicted"/>
<evidence type="ECO:0000313" key="1">
    <source>
        <dbReference type="EMBL" id="KIE05963.1"/>
    </source>
</evidence>
<dbReference type="EMBL" id="JSWE01000058">
    <property type="protein sequence ID" value="KIE05963.1"/>
    <property type="molecule type" value="Genomic_DNA"/>
</dbReference>